<dbReference type="RefSeq" id="WP_023560238.1">
    <property type="nucleotide sequence ID" value="NC_022657.1"/>
</dbReference>
<dbReference type="OrthoDB" id="9812729at2"/>
<dbReference type="PATRIC" id="fig|1246995.3.peg.5716"/>
<protein>
    <recommendedName>
        <fullName evidence="1">DUF58 domain-containing protein</fullName>
    </recommendedName>
</protein>
<dbReference type="eggNOG" id="COG1721">
    <property type="taxonomic scope" value="Bacteria"/>
</dbReference>
<evidence type="ECO:0000313" key="2">
    <source>
        <dbReference type="EMBL" id="AGZ43901.1"/>
    </source>
</evidence>
<dbReference type="Pfam" id="PF01882">
    <property type="entry name" value="DUF58"/>
    <property type="match status" value="1"/>
</dbReference>
<evidence type="ECO:0000313" key="3">
    <source>
        <dbReference type="Proteomes" id="UP000017746"/>
    </source>
</evidence>
<dbReference type="KEGG" id="afs:AFR_28200"/>
<feature type="domain" description="DUF58" evidence="1">
    <location>
        <begin position="192"/>
        <end position="297"/>
    </location>
</feature>
<dbReference type="AlphaFoldDB" id="U5W7H2"/>
<dbReference type="InterPro" id="IPR002881">
    <property type="entry name" value="DUF58"/>
</dbReference>
<organism evidence="2 3">
    <name type="scientific">Actinoplanes friuliensis DSM 7358</name>
    <dbReference type="NCBI Taxonomy" id="1246995"/>
    <lineage>
        <taxon>Bacteria</taxon>
        <taxon>Bacillati</taxon>
        <taxon>Actinomycetota</taxon>
        <taxon>Actinomycetes</taxon>
        <taxon>Micromonosporales</taxon>
        <taxon>Micromonosporaceae</taxon>
        <taxon>Actinoplanes</taxon>
    </lineage>
</organism>
<dbReference type="PANTHER" id="PTHR34351">
    <property type="entry name" value="SLR1927 PROTEIN-RELATED"/>
    <property type="match status" value="1"/>
</dbReference>
<dbReference type="Proteomes" id="UP000017746">
    <property type="component" value="Chromosome"/>
</dbReference>
<name>U5W7H2_9ACTN</name>
<gene>
    <name evidence="2" type="ORF">AFR_28200</name>
</gene>
<proteinExistence type="predicted"/>
<evidence type="ECO:0000259" key="1">
    <source>
        <dbReference type="Pfam" id="PF01882"/>
    </source>
</evidence>
<accession>U5W7H2</accession>
<reference evidence="2 3" key="1">
    <citation type="journal article" date="2014" name="J. Biotechnol.">
        <title>Complete genome sequence of the actinobacterium Actinoplanes friuliensis HAG 010964, producer of the lipopeptide antibiotic friulimycin.</title>
        <authorList>
            <person name="Ruckert C."/>
            <person name="Szczepanowski R."/>
            <person name="Albersmeier A."/>
            <person name="Goesmann A."/>
            <person name="Fischer N."/>
            <person name="Steinkamper A."/>
            <person name="Puhler A."/>
            <person name="Biener R."/>
            <person name="Schwartz D."/>
            <person name="Kalinowski J."/>
        </authorList>
    </citation>
    <scope>NUCLEOTIDE SEQUENCE [LARGE SCALE GENOMIC DNA]</scope>
    <source>
        <strain evidence="2 3">DSM 7358</strain>
    </source>
</reference>
<dbReference type="EMBL" id="CP006272">
    <property type="protein sequence ID" value="AGZ43901.1"/>
    <property type="molecule type" value="Genomic_DNA"/>
</dbReference>
<dbReference type="STRING" id="1246995.AFR_28200"/>
<dbReference type="PANTHER" id="PTHR34351:SF1">
    <property type="entry name" value="SLR1927 PROTEIN"/>
    <property type="match status" value="1"/>
</dbReference>
<keyword evidence="3" id="KW-1185">Reference proteome</keyword>
<dbReference type="HOGENOM" id="CLU_026152_4_2_11"/>
<sequence>MRVTPRGYALLVVAVLLLVAGFRGRYPLAGVLGATLLGAVLSAVVTTRGSLRITVRRTVYPSRVTRDRPALARLEVTNPGTRRQAPLTATDQAGPVTRTVQVRALLPGAGAVLHYELPTGVRGKWPVGPLTLERRDAFGLARNTLTAAGETTTLWVHPRRVPARVLFGGQRRHHHEGAVTDSALRGSVELTDVREYVPGDEVRLLHWKATARTGRLMVRDLADPQRSRFTVLLDTRSPASGADRFEELVETAASLLGASVGAGQHTSLLTSSGLRLTVEGTAEGARRLLDALSEVARDDRPVDLPEWRGGTLVVVCGAGPGLVPAGWLRHRFTQVHVVAMNGPLDVPGARMLRAETAGDAVRRWNEATG</sequence>